<evidence type="ECO:0000313" key="1">
    <source>
        <dbReference type="EMBL" id="KAK3077170.1"/>
    </source>
</evidence>
<gene>
    <name evidence="1" type="ORF">LTS18_011032</name>
</gene>
<feature type="non-terminal residue" evidence="1">
    <location>
        <position position="1"/>
    </location>
</feature>
<proteinExistence type="predicted"/>
<dbReference type="Proteomes" id="UP001186974">
    <property type="component" value="Unassembled WGS sequence"/>
</dbReference>
<comment type="caution">
    <text evidence="1">The sequence shown here is derived from an EMBL/GenBank/DDBJ whole genome shotgun (WGS) entry which is preliminary data.</text>
</comment>
<reference evidence="1" key="1">
    <citation type="submission" date="2024-09" db="EMBL/GenBank/DDBJ databases">
        <title>Black Yeasts Isolated from many extreme environments.</title>
        <authorList>
            <person name="Coleine C."/>
            <person name="Stajich J.E."/>
            <person name="Selbmann L."/>
        </authorList>
    </citation>
    <scope>NUCLEOTIDE SEQUENCE</scope>
    <source>
        <strain evidence="1">CCFEE 5737</strain>
    </source>
</reference>
<dbReference type="EMBL" id="JAWDJW010003141">
    <property type="protein sequence ID" value="KAK3077170.1"/>
    <property type="molecule type" value="Genomic_DNA"/>
</dbReference>
<sequence length="112" mass="12481">TQHERISAGAKKKTMFSLCDLPSEMTTTEGKIVEQVFTIMLSTHRSILLKHEQFSDVAAELTELQDEAMVPPDADDSEDDEDRSDFAAAPSIGLSTKSARRTTQGFRFDTRN</sequence>
<protein>
    <submittedName>
        <fullName evidence="1">Uncharacterized protein</fullName>
    </submittedName>
</protein>
<organism evidence="1 2">
    <name type="scientific">Coniosporium uncinatum</name>
    <dbReference type="NCBI Taxonomy" id="93489"/>
    <lineage>
        <taxon>Eukaryota</taxon>
        <taxon>Fungi</taxon>
        <taxon>Dikarya</taxon>
        <taxon>Ascomycota</taxon>
        <taxon>Pezizomycotina</taxon>
        <taxon>Dothideomycetes</taxon>
        <taxon>Dothideomycetes incertae sedis</taxon>
        <taxon>Coniosporium</taxon>
    </lineage>
</organism>
<name>A0ACC3DKM4_9PEZI</name>
<evidence type="ECO:0000313" key="2">
    <source>
        <dbReference type="Proteomes" id="UP001186974"/>
    </source>
</evidence>
<keyword evidence="2" id="KW-1185">Reference proteome</keyword>
<accession>A0ACC3DKM4</accession>